<protein>
    <submittedName>
        <fullName evidence="8">LysR family transcriptional regulator</fullName>
    </submittedName>
</protein>
<comment type="similarity">
    <text evidence="1 5">Belongs to the ModE family.</text>
</comment>
<evidence type="ECO:0000313" key="9">
    <source>
        <dbReference type="Proteomes" id="UP000253910"/>
    </source>
</evidence>
<evidence type="ECO:0000256" key="2">
    <source>
        <dbReference type="ARBA" id="ARBA00022448"/>
    </source>
</evidence>
<dbReference type="EMBL" id="QEPW01000008">
    <property type="protein sequence ID" value="RDE91389.1"/>
    <property type="molecule type" value="Genomic_DNA"/>
</dbReference>
<dbReference type="NCBIfam" id="TIGR00638">
    <property type="entry name" value="Mop"/>
    <property type="match status" value="1"/>
</dbReference>
<dbReference type="InterPro" id="IPR004606">
    <property type="entry name" value="Mop_domain"/>
</dbReference>
<dbReference type="Gene3D" id="1.10.10.10">
    <property type="entry name" value="Winged helix-like DNA-binding domain superfamily/Winged helix DNA-binding domain"/>
    <property type="match status" value="1"/>
</dbReference>
<evidence type="ECO:0000256" key="1">
    <source>
        <dbReference type="ARBA" id="ARBA00008110"/>
    </source>
</evidence>
<dbReference type="InterPro" id="IPR036388">
    <property type="entry name" value="WH-like_DNA-bd_sf"/>
</dbReference>
<dbReference type="NCBIfam" id="TIGR00637">
    <property type="entry name" value="ModE_repress"/>
    <property type="match status" value="1"/>
</dbReference>
<evidence type="ECO:0000256" key="4">
    <source>
        <dbReference type="ARBA" id="ARBA00022737"/>
    </source>
</evidence>
<sequence length="255" mass="28880">MKQTEILLTIKLHQELFIDPKRVRLLKEIKECGSINQAAKNAKVSYKSAWDHLEAMNKISPKPLLERNIGGRNGGGTSLTTYAERLLQLYDLLEQTQEHAFHILQDETIPLNSLLSATAKFSLQSSARNQFFGKVASQHIVDSRCIVAVNIQDLPHPLHVSITMRSAERLRLITEKEVMVMFKAPWVKISTTPLEEKNNLFQATILSMENEEAIVQIKDSSTEFCASIHSKDGWKVGQDVWLHVDPEQIILATLK</sequence>
<dbReference type="PANTHER" id="PTHR30432:SF1">
    <property type="entry name" value="DNA-BINDING TRANSCRIPTIONAL DUAL REGULATOR MODE"/>
    <property type="match status" value="1"/>
</dbReference>
<evidence type="ECO:0000256" key="6">
    <source>
        <dbReference type="PIRSR" id="PIRSR005763-1"/>
    </source>
</evidence>
<feature type="region of interest" description="Required for dimer formation and molybdate binding" evidence="6">
    <location>
        <begin position="125"/>
        <end position="133"/>
    </location>
</feature>
<dbReference type="GO" id="GO:0015689">
    <property type="term" value="P:molybdate ion transport"/>
    <property type="evidence" value="ECO:0007669"/>
    <property type="project" value="UniProtKB-UniRule"/>
</dbReference>
<dbReference type="SUPFAM" id="SSF50331">
    <property type="entry name" value="MOP-like"/>
    <property type="match status" value="1"/>
</dbReference>
<dbReference type="InterPro" id="IPR051815">
    <property type="entry name" value="Molybdate_resp_trans_reg"/>
</dbReference>
<name>A0A369Z578_HAEPA</name>
<dbReference type="InterPro" id="IPR005116">
    <property type="entry name" value="Transp-assoc_OB_typ1"/>
</dbReference>
<keyword evidence="4" id="KW-0677">Repeat</keyword>
<evidence type="ECO:0000259" key="7">
    <source>
        <dbReference type="PROSITE" id="PS51866"/>
    </source>
</evidence>
<dbReference type="AlphaFoldDB" id="A0A369Z578"/>
<reference evidence="8 9" key="1">
    <citation type="submission" date="2018-05" db="EMBL/GenBank/DDBJ databases">
        <title>Draft Genome Sequences for a Diverse set of 7 Haemophilus Species.</title>
        <authorList>
            <person name="Nichols M."/>
            <person name="Topaz N."/>
            <person name="Wang X."/>
            <person name="Wang X."/>
            <person name="Boxrud D."/>
        </authorList>
    </citation>
    <scope>NUCLEOTIDE SEQUENCE [LARGE SCALE GENOMIC DNA]</scope>
    <source>
        <strain evidence="8 9">C2008001710</strain>
    </source>
</reference>
<dbReference type="GO" id="GO:0003700">
    <property type="term" value="F:DNA-binding transcription factor activity"/>
    <property type="evidence" value="ECO:0007669"/>
    <property type="project" value="InterPro"/>
</dbReference>
<dbReference type="InterPro" id="IPR003725">
    <property type="entry name" value="ModE-bd_N"/>
</dbReference>
<evidence type="ECO:0000256" key="5">
    <source>
        <dbReference type="PIRNR" id="PIRNR005763"/>
    </source>
</evidence>
<dbReference type="InterPro" id="IPR036390">
    <property type="entry name" value="WH_DNA-bd_sf"/>
</dbReference>
<evidence type="ECO:0000313" key="8">
    <source>
        <dbReference type="EMBL" id="RDE91389.1"/>
    </source>
</evidence>
<dbReference type="Proteomes" id="UP000253910">
    <property type="component" value="Unassembled WGS sequence"/>
</dbReference>
<accession>A0A369Z578</accession>
<dbReference type="PANTHER" id="PTHR30432">
    <property type="entry name" value="TRANSCRIPTIONAL REGULATOR MODE"/>
    <property type="match status" value="1"/>
</dbReference>
<dbReference type="Pfam" id="PF00126">
    <property type="entry name" value="HTH_1"/>
    <property type="match status" value="1"/>
</dbReference>
<dbReference type="InterPro" id="IPR008995">
    <property type="entry name" value="Mo/tungstate-bd_C_term_dom"/>
</dbReference>
<proteinExistence type="inferred from homology"/>
<keyword evidence="2 5" id="KW-0813">Transport</keyword>
<dbReference type="PROSITE" id="PS51866">
    <property type="entry name" value="MOP"/>
    <property type="match status" value="1"/>
</dbReference>
<dbReference type="InterPro" id="IPR000847">
    <property type="entry name" value="LysR_HTH_N"/>
</dbReference>
<feature type="domain" description="Mop" evidence="7">
    <location>
        <begin position="124"/>
        <end position="191"/>
    </location>
</feature>
<dbReference type="Pfam" id="PF03459">
    <property type="entry name" value="TOBE"/>
    <property type="match status" value="1"/>
</dbReference>
<dbReference type="InterPro" id="IPR016462">
    <property type="entry name" value="ModE"/>
</dbReference>
<gene>
    <name evidence="8" type="ORF">DPV87_05835</name>
</gene>
<evidence type="ECO:0000256" key="3">
    <source>
        <dbReference type="ARBA" id="ARBA00022505"/>
    </source>
</evidence>
<comment type="caution">
    <text evidence="8">The sequence shown here is derived from an EMBL/GenBank/DDBJ whole genome shotgun (WGS) entry which is preliminary data.</text>
</comment>
<dbReference type="GO" id="GO:0030151">
    <property type="term" value="F:molybdenum ion binding"/>
    <property type="evidence" value="ECO:0007669"/>
    <property type="project" value="UniProtKB-UniRule"/>
</dbReference>
<dbReference type="PIRSF" id="PIRSF005763">
    <property type="entry name" value="Txn_reg_ModE"/>
    <property type="match status" value="1"/>
</dbReference>
<dbReference type="Gene3D" id="2.40.50.100">
    <property type="match status" value="1"/>
</dbReference>
<keyword evidence="3 5" id="KW-0500">Molybdenum</keyword>
<dbReference type="SUPFAM" id="SSF46785">
    <property type="entry name" value="Winged helix' DNA-binding domain"/>
    <property type="match status" value="1"/>
</dbReference>
<organism evidence="8 9">
    <name type="scientific">Haemophilus parainfluenzae</name>
    <dbReference type="NCBI Taxonomy" id="729"/>
    <lineage>
        <taxon>Bacteria</taxon>
        <taxon>Pseudomonadati</taxon>
        <taxon>Pseudomonadota</taxon>
        <taxon>Gammaproteobacteria</taxon>
        <taxon>Pasteurellales</taxon>
        <taxon>Pasteurellaceae</taxon>
        <taxon>Haemophilus</taxon>
    </lineage>
</organism>
<dbReference type="RefSeq" id="WP_111315476.1">
    <property type="nucleotide sequence ID" value="NZ_QEPW01000008.1"/>
</dbReference>